<evidence type="ECO:0000256" key="1">
    <source>
        <dbReference type="SAM" id="SignalP"/>
    </source>
</evidence>
<evidence type="ECO:0000313" key="2">
    <source>
        <dbReference type="EMBL" id="ONK57022.1"/>
    </source>
</evidence>
<dbReference type="EMBL" id="CM007390">
    <property type="protein sequence ID" value="ONK57022.1"/>
    <property type="molecule type" value="Genomic_DNA"/>
</dbReference>
<name>A0A5P1E303_ASPOF</name>
<dbReference type="Gramene" id="ONK57022">
    <property type="protein sequence ID" value="ONK57022"/>
    <property type="gene ID" value="A4U43_C10F15750"/>
</dbReference>
<organism evidence="2 3">
    <name type="scientific">Asparagus officinalis</name>
    <name type="common">Garden asparagus</name>
    <dbReference type="NCBI Taxonomy" id="4686"/>
    <lineage>
        <taxon>Eukaryota</taxon>
        <taxon>Viridiplantae</taxon>
        <taxon>Streptophyta</taxon>
        <taxon>Embryophyta</taxon>
        <taxon>Tracheophyta</taxon>
        <taxon>Spermatophyta</taxon>
        <taxon>Magnoliopsida</taxon>
        <taxon>Liliopsida</taxon>
        <taxon>Asparagales</taxon>
        <taxon>Asparagaceae</taxon>
        <taxon>Asparagoideae</taxon>
        <taxon>Asparagus</taxon>
    </lineage>
</organism>
<keyword evidence="1" id="KW-0732">Signal</keyword>
<evidence type="ECO:0000313" key="3">
    <source>
        <dbReference type="Proteomes" id="UP000243459"/>
    </source>
</evidence>
<gene>
    <name evidence="2" type="ORF">A4U43_C10F15750</name>
</gene>
<feature type="chain" id="PRO_5024285790" description="Secreted protein" evidence="1">
    <location>
        <begin position="27"/>
        <end position="72"/>
    </location>
</feature>
<feature type="signal peptide" evidence="1">
    <location>
        <begin position="1"/>
        <end position="26"/>
    </location>
</feature>
<reference evidence="3" key="1">
    <citation type="journal article" date="2017" name="Nat. Commun.">
        <title>The asparagus genome sheds light on the origin and evolution of a young Y chromosome.</title>
        <authorList>
            <person name="Harkess A."/>
            <person name="Zhou J."/>
            <person name="Xu C."/>
            <person name="Bowers J.E."/>
            <person name="Van der Hulst R."/>
            <person name="Ayyampalayam S."/>
            <person name="Mercati F."/>
            <person name="Riccardi P."/>
            <person name="McKain M.R."/>
            <person name="Kakrana A."/>
            <person name="Tang H."/>
            <person name="Ray J."/>
            <person name="Groenendijk J."/>
            <person name="Arikit S."/>
            <person name="Mathioni S.M."/>
            <person name="Nakano M."/>
            <person name="Shan H."/>
            <person name="Telgmann-Rauber A."/>
            <person name="Kanno A."/>
            <person name="Yue Z."/>
            <person name="Chen H."/>
            <person name="Li W."/>
            <person name="Chen Y."/>
            <person name="Xu X."/>
            <person name="Zhang Y."/>
            <person name="Luo S."/>
            <person name="Chen H."/>
            <person name="Gao J."/>
            <person name="Mao Z."/>
            <person name="Pires J.C."/>
            <person name="Luo M."/>
            <person name="Kudrna D."/>
            <person name="Wing R.A."/>
            <person name="Meyers B.C."/>
            <person name="Yi K."/>
            <person name="Kong H."/>
            <person name="Lavrijsen P."/>
            <person name="Sunseri F."/>
            <person name="Falavigna A."/>
            <person name="Ye Y."/>
            <person name="Leebens-Mack J.H."/>
            <person name="Chen G."/>
        </authorList>
    </citation>
    <scope>NUCLEOTIDE SEQUENCE [LARGE SCALE GENOMIC DNA]</scope>
    <source>
        <strain evidence="3">cv. DH0086</strain>
    </source>
</reference>
<evidence type="ECO:0008006" key="4">
    <source>
        <dbReference type="Google" id="ProtNLM"/>
    </source>
</evidence>
<dbReference type="Proteomes" id="UP000243459">
    <property type="component" value="Chromosome 10"/>
</dbReference>
<proteinExistence type="predicted"/>
<keyword evidence="3" id="KW-1185">Reference proteome</keyword>
<protein>
    <recommendedName>
        <fullName evidence="4">Secreted protein</fullName>
    </recommendedName>
</protein>
<accession>A0A5P1E303</accession>
<dbReference type="AlphaFoldDB" id="A0A5P1E303"/>
<sequence length="72" mass="7425">MARFSFDPSAVLVLVALSFLAATVSSDAATARPNAGLHASTDARRLHTRSRACSSAANAALHAFVFRPGLVG</sequence>